<feature type="domain" description="DEAD-box RNA helicase Q" evidence="12">
    <location>
        <begin position="143"/>
        <end position="171"/>
    </location>
</feature>
<gene>
    <name evidence="13" type="ORF">N7449_008534</name>
</gene>
<feature type="compositionally biased region" description="Basic and acidic residues" evidence="9">
    <location>
        <begin position="710"/>
        <end position="732"/>
    </location>
</feature>
<keyword evidence="4 8" id="KW-0347">Helicase</keyword>
<feature type="region of interest" description="Disordered" evidence="9">
    <location>
        <begin position="554"/>
        <end position="732"/>
    </location>
</feature>
<feature type="domain" description="Helicase ATP-binding" evidence="10">
    <location>
        <begin position="174"/>
        <end position="371"/>
    </location>
</feature>
<keyword evidence="5 8" id="KW-0067">ATP-binding</keyword>
<dbReference type="InterPro" id="IPR000629">
    <property type="entry name" value="RNA-helicase_DEAD-box_CS"/>
</dbReference>
<protein>
    <recommendedName>
        <fullName evidence="1">RNA helicase</fullName>
        <ecNumber evidence="1">3.6.4.13</ecNumber>
    </recommendedName>
</protein>
<comment type="caution">
    <text evidence="13">The sequence shown here is derived from an EMBL/GenBank/DDBJ whole genome shotgun (WGS) entry which is preliminary data.</text>
</comment>
<evidence type="ECO:0000259" key="10">
    <source>
        <dbReference type="PROSITE" id="PS51192"/>
    </source>
</evidence>
<feature type="domain" description="Helicase C-terminal" evidence="11">
    <location>
        <begin position="399"/>
        <end position="547"/>
    </location>
</feature>
<dbReference type="InterPro" id="IPR001650">
    <property type="entry name" value="Helicase_C-like"/>
</dbReference>
<feature type="compositionally biased region" description="Basic and acidic residues" evidence="9">
    <location>
        <begin position="653"/>
        <end position="665"/>
    </location>
</feature>
<dbReference type="Gene3D" id="3.40.50.300">
    <property type="entry name" value="P-loop containing nucleotide triphosphate hydrolases"/>
    <property type="match status" value="2"/>
</dbReference>
<dbReference type="InterPro" id="IPR014014">
    <property type="entry name" value="RNA_helicase_DEAD_Q_motif"/>
</dbReference>
<keyword evidence="2 8" id="KW-0547">Nucleotide-binding</keyword>
<feature type="compositionally biased region" description="Low complexity" evidence="9">
    <location>
        <begin position="570"/>
        <end position="581"/>
    </location>
</feature>
<comment type="similarity">
    <text evidence="8">Belongs to the DEAD box helicase family.</text>
</comment>
<name>A0A9W9J9X7_9EURO</name>
<dbReference type="GO" id="GO:0003676">
    <property type="term" value="F:nucleic acid binding"/>
    <property type="evidence" value="ECO:0007669"/>
    <property type="project" value="InterPro"/>
</dbReference>
<organism evidence="13 14">
    <name type="scientific">Penicillium cf. viridicatum</name>
    <dbReference type="NCBI Taxonomy" id="2972119"/>
    <lineage>
        <taxon>Eukaryota</taxon>
        <taxon>Fungi</taxon>
        <taxon>Dikarya</taxon>
        <taxon>Ascomycota</taxon>
        <taxon>Pezizomycotina</taxon>
        <taxon>Eurotiomycetes</taxon>
        <taxon>Eurotiomycetidae</taxon>
        <taxon>Eurotiales</taxon>
        <taxon>Aspergillaceae</taxon>
        <taxon>Penicillium</taxon>
    </lineage>
</organism>
<evidence type="ECO:0000256" key="9">
    <source>
        <dbReference type="SAM" id="MobiDB-lite"/>
    </source>
</evidence>
<evidence type="ECO:0000313" key="13">
    <source>
        <dbReference type="EMBL" id="KAJ5192392.1"/>
    </source>
</evidence>
<dbReference type="PROSITE" id="PS51192">
    <property type="entry name" value="HELICASE_ATP_BIND_1"/>
    <property type="match status" value="1"/>
</dbReference>
<evidence type="ECO:0000256" key="8">
    <source>
        <dbReference type="RuleBase" id="RU000492"/>
    </source>
</evidence>
<accession>A0A9W9J9X7</accession>
<dbReference type="Proteomes" id="UP001150942">
    <property type="component" value="Unassembled WGS sequence"/>
</dbReference>
<dbReference type="InterPro" id="IPR027417">
    <property type="entry name" value="P-loop_NTPase"/>
</dbReference>
<sequence>MESYDEPDAASAAGAASAVESVSAAEVASVNGSNAGDQLVEGVLSGVGPNAEAAHRVAREKGWTEPVPFEYAELANNKDHRDWAGIAVRYEWKDEYGDVGPAVPELEDQLFRGELIARAGAKLDQLNSYKVNIESPNEIKAVTEWANFGLHPVILENIRLCGYEQPTAVQSYAIPAVLANLDLIAVAQTGSGKTGAFLIPILSKLMGKARKLAAPRPNTAERFNPREDAVRAEPLVLIVCPTRELATQIFDESRRLCYRSMLRPCVVYGGAPTGLQREELQKGCDILIATPGRLLDFMKQTHVLSLRRVRYTVIDEADEMLESDWEEEFKKIMSGGDVNEDDDHRYLMFSATFNKEFRTLAKKYLSQDHVRLRVGRAGSSHHNVVQDIVWVDRDKKMRAIYDLLISMPPVRTLIFVNSKEQVDFVDDYLYNSGMPTTSIHSGRTQREREDAMRAFRSAKCPVMIATGVSARGLDVINVLHVVNYDLPSAIHGGITEYIHRIGRTARIGNEGIATSFFNERDEDLGPDLVKILIECKQDVPEFLQAYRPEGDVLEFDDDSDKEFFDNQSNAGSDDGFAAGSDAEAEAEAESNAAAEPGEAEESDKAVSSDAEDTNKEPANDDEPAVAKRTVPKPTVTSEEEDASTWWSPAQPLAERKKVREEEDKRKQIKTGLAGSQWAPPPRTKIRSGSRAPPYSGYAEHRRTTNTNYNETRKNPQENFKKMETQEVQRWRR</sequence>
<dbReference type="SMART" id="SM00490">
    <property type="entry name" value="HELICc"/>
    <property type="match status" value="1"/>
</dbReference>
<dbReference type="SMART" id="SM00487">
    <property type="entry name" value="DEXDc"/>
    <property type="match status" value="1"/>
</dbReference>
<dbReference type="InterPro" id="IPR011545">
    <property type="entry name" value="DEAD/DEAH_box_helicase_dom"/>
</dbReference>
<proteinExistence type="inferred from homology"/>
<reference evidence="13" key="2">
    <citation type="journal article" date="2023" name="IMA Fungus">
        <title>Comparative genomic study of the Penicillium genus elucidates a diverse pangenome and 15 lateral gene transfer events.</title>
        <authorList>
            <person name="Petersen C."/>
            <person name="Sorensen T."/>
            <person name="Nielsen M.R."/>
            <person name="Sondergaard T.E."/>
            <person name="Sorensen J.L."/>
            <person name="Fitzpatrick D.A."/>
            <person name="Frisvad J.C."/>
            <person name="Nielsen K.L."/>
        </authorList>
    </citation>
    <scope>NUCLEOTIDE SEQUENCE</scope>
    <source>
        <strain evidence="13">IBT 20477</strain>
    </source>
</reference>
<comment type="catalytic activity">
    <reaction evidence="6">
        <text>ATP + H2O = ADP + phosphate + H(+)</text>
        <dbReference type="Rhea" id="RHEA:13065"/>
        <dbReference type="ChEBI" id="CHEBI:15377"/>
        <dbReference type="ChEBI" id="CHEBI:15378"/>
        <dbReference type="ChEBI" id="CHEBI:30616"/>
        <dbReference type="ChEBI" id="CHEBI:43474"/>
        <dbReference type="ChEBI" id="CHEBI:456216"/>
        <dbReference type="EC" id="3.6.4.13"/>
    </reaction>
</comment>
<dbReference type="SUPFAM" id="SSF52540">
    <property type="entry name" value="P-loop containing nucleoside triphosphate hydrolases"/>
    <property type="match status" value="1"/>
</dbReference>
<dbReference type="EC" id="3.6.4.13" evidence="1"/>
<feature type="short sequence motif" description="Q motif" evidence="7">
    <location>
        <begin position="143"/>
        <end position="171"/>
    </location>
</feature>
<dbReference type="OrthoDB" id="196131at2759"/>
<evidence type="ECO:0000259" key="12">
    <source>
        <dbReference type="PROSITE" id="PS51195"/>
    </source>
</evidence>
<evidence type="ECO:0000256" key="2">
    <source>
        <dbReference type="ARBA" id="ARBA00022741"/>
    </source>
</evidence>
<feature type="compositionally biased region" description="Basic and acidic residues" evidence="9">
    <location>
        <begin position="602"/>
        <end position="618"/>
    </location>
</feature>
<dbReference type="PROSITE" id="PS51194">
    <property type="entry name" value="HELICASE_CTER"/>
    <property type="match status" value="1"/>
</dbReference>
<evidence type="ECO:0000256" key="6">
    <source>
        <dbReference type="ARBA" id="ARBA00047984"/>
    </source>
</evidence>
<dbReference type="PROSITE" id="PS00039">
    <property type="entry name" value="DEAD_ATP_HELICASE"/>
    <property type="match status" value="1"/>
</dbReference>
<dbReference type="InterPro" id="IPR014001">
    <property type="entry name" value="Helicase_ATP-bd"/>
</dbReference>
<evidence type="ECO:0000256" key="7">
    <source>
        <dbReference type="PROSITE-ProRule" id="PRU00552"/>
    </source>
</evidence>
<evidence type="ECO:0000313" key="14">
    <source>
        <dbReference type="Proteomes" id="UP001150942"/>
    </source>
</evidence>
<dbReference type="Pfam" id="PF00270">
    <property type="entry name" value="DEAD"/>
    <property type="match status" value="1"/>
</dbReference>
<dbReference type="Pfam" id="PF00271">
    <property type="entry name" value="Helicase_C"/>
    <property type="match status" value="1"/>
</dbReference>
<evidence type="ECO:0000256" key="5">
    <source>
        <dbReference type="ARBA" id="ARBA00022840"/>
    </source>
</evidence>
<dbReference type="PANTHER" id="PTHR47958">
    <property type="entry name" value="ATP-DEPENDENT RNA HELICASE DBP3"/>
    <property type="match status" value="1"/>
</dbReference>
<evidence type="ECO:0000256" key="3">
    <source>
        <dbReference type="ARBA" id="ARBA00022801"/>
    </source>
</evidence>
<dbReference type="CDD" id="cd18787">
    <property type="entry name" value="SF2_C_DEAD"/>
    <property type="match status" value="1"/>
</dbReference>
<evidence type="ECO:0000259" key="11">
    <source>
        <dbReference type="PROSITE" id="PS51194"/>
    </source>
</evidence>
<keyword evidence="14" id="KW-1185">Reference proteome</keyword>
<dbReference type="GO" id="GO:0005524">
    <property type="term" value="F:ATP binding"/>
    <property type="evidence" value="ECO:0007669"/>
    <property type="project" value="UniProtKB-KW"/>
</dbReference>
<dbReference type="GO" id="GO:0003724">
    <property type="term" value="F:RNA helicase activity"/>
    <property type="evidence" value="ECO:0007669"/>
    <property type="project" value="UniProtKB-EC"/>
</dbReference>
<dbReference type="EMBL" id="JAPQKQ010000006">
    <property type="protein sequence ID" value="KAJ5192392.1"/>
    <property type="molecule type" value="Genomic_DNA"/>
</dbReference>
<dbReference type="GO" id="GO:0016787">
    <property type="term" value="F:hydrolase activity"/>
    <property type="evidence" value="ECO:0007669"/>
    <property type="project" value="UniProtKB-KW"/>
</dbReference>
<reference evidence="13" key="1">
    <citation type="submission" date="2022-11" db="EMBL/GenBank/DDBJ databases">
        <authorList>
            <person name="Petersen C."/>
        </authorList>
    </citation>
    <scope>NUCLEOTIDE SEQUENCE</scope>
    <source>
        <strain evidence="13">IBT 20477</strain>
    </source>
</reference>
<dbReference type="AlphaFoldDB" id="A0A9W9J9X7"/>
<evidence type="ECO:0000256" key="1">
    <source>
        <dbReference type="ARBA" id="ARBA00012552"/>
    </source>
</evidence>
<keyword evidence="3 8" id="KW-0378">Hydrolase</keyword>
<dbReference type="PROSITE" id="PS51195">
    <property type="entry name" value="Q_MOTIF"/>
    <property type="match status" value="1"/>
</dbReference>
<evidence type="ECO:0000256" key="4">
    <source>
        <dbReference type="ARBA" id="ARBA00022806"/>
    </source>
</evidence>